<evidence type="ECO:0000313" key="1">
    <source>
        <dbReference type="EMBL" id="HGL17186.1"/>
    </source>
</evidence>
<name>A0A7V4E4Y5_UNCW3</name>
<protein>
    <recommendedName>
        <fullName evidence="2">CRISPR system Cms protein Csm4</fullName>
    </recommendedName>
</protein>
<organism evidence="1">
    <name type="scientific">candidate division WOR-3 bacterium</name>
    <dbReference type="NCBI Taxonomy" id="2052148"/>
    <lineage>
        <taxon>Bacteria</taxon>
        <taxon>Bacteria division WOR-3</taxon>
    </lineage>
</organism>
<accession>A0A7V4E4Y5</accession>
<comment type="caution">
    <text evidence="1">The sequence shown here is derived from an EMBL/GenBank/DDBJ whole genome shotgun (WGS) entry which is preliminary data.</text>
</comment>
<gene>
    <name evidence="1" type="ORF">ENU66_02465</name>
</gene>
<proteinExistence type="predicted"/>
<reference evidence="1" key="1">
    <citation type="journal article" date="2020" name="mSystems">
        <title>Genome- and Community-Level Interaction Insights into Carbon Utilization and Element Cycling Functions of Hydrothermarchaeota in Hydrothermal Sediment.</title>
        <authorList>
            <person name="Zhou Z."/>
            <person name="Liu Y."/>
            <person name="Xu W."/>
            <person name="Pan J."/>
            <person name="Luo Z.H."/>
            <person name="Li M."/>
        </authorList>
    </citation>
    <scope>NUCLEOTIDE SEQUENCE [LARGE SCALE GENOMIC DNA]</scope>
    <source>
        <strain evidence="1">SpSt-69</strain>
    </source>
</reference>
<dbReference type="AlphaFoldDB" id="A0A7V4E4Y5"/>
<evidence type="ECO:0008006" key="2">
    <source>
        <dbReference type="Google" id="ProtNLM"/>
    </source>
</evidence>
<dbReference type="EMBL" id="DTDJ01000022">
    <property type="protein sequence ID" value="HGL17186.1"/>
    <property type="molecule type" value="Genomic_DNA"/>
</dbReference>
<sequence>MKWYKLIFKQNQPIHIGSESWGVINQTYIFIPGWTMWGALTKAYNIYNKNKLTDNQELFETITCFYPTLEEENFNPFYPEYRNGLLYLGKYSEEEFRSEFTDTLVSTSIVPESRSAKEESLHETEILLNRSKIDGKELYWTGLLGIDTNIASKIEAFLKEGPKIFVGGDARYGLGGMELQHVDDKVSEDEVKEWIIPNTRAGSNNSIRNFLEFDNNLKFEGELTLLAEFNFQKNPPEIKEAKYFVTPGSKILNLQSNYKLKKGKLYKNGGG</sequence>